<proteinExistence type="predicted"/>
<dbReference type="RefSeq" id="XP_014069495.1">
    <property type="nucleotide sequence ID" value="XM_014214020.2"/>
</dbReference>
<evidence type="ECO:0000313" key="1">
    <source>
        <dbReference type="Proteomes" id="UP001652741"/>
    </source>
</evidence>
<dbReference type="AlphaFoldDB" id="A0A1S3SYT0"/>
<accession>A0A1S3SYT0</accession>
<dbReference type="OrthoDB" id="9907594at2759"/>
<protein>
    <submittedName>
        <fullName evidence="2">Uncharacterized protein</fullName>
    </submittedName>
</protein>
<organism evidence="1 2">
    <name type="scientific">Salmo salar</name>
    <name type="common">Atlantic salmon</name>
    <dbReference type="NCBI Taxonomy" id="8030"/>
    <lineage>
        <taxon>Eukaryota</taxon>
        <taxon>Metazoa</taxon>
        <taxon>Chordata</taxon>
        <taxon>Craniata</taxon>
        <taxon>Vertebrata</taxon>
        <taxon>Euteleostomi</taxon>
        <taxon>Actinopterygii</taxon>
        <taxon>Neopterygii</taxon>
        <taxon>Teleostei</taxon>
        <taxon>Protacanthopterygii</taxon>
        <taxon>Salmoniformes</taxon>
        <taxon>Salmonidae</taxon>
        <taxon>Salmoninae</taxon>
        <taxon>Salmo</taxon>
    </lineage>
</organism>
<reference evidence="2" key="1">
    <citation type="submission" date="2025-08" db="UniProtKB">
        <authorList>
            <consortium name="RefSeq"/>
        </authorList>
    </citation>
    <scope>IDENTIFICATION</scope>
</reference>
<evidence type="ECO:0000313" key="2">
    <source>
        <dbReference type="RefSeq" id="XP_014069495.1"/>
    </source>
</evidence>
<keyword evidence="1" id="KW-1185">Reference proteome</keyword>
<gene>
    <name evidence="2" type="primary">LOC106612647</name>
</gene>
<dbReference type="Proteomes" id="UP001652741">
    <property type="component" value="Chromosome ssa01"/>
</dbReference>
<dbReference type="PANTHER" id="PTHR31514:SF1">
    <property type="entry name" value="MUSCULAR LMNA-INTERACTING PROTEIN"/>
    <property type="match status" value="1"/>
</dbReference>
<dbReference type="Pfam" id="PF15274">
    <property type="entry name" value="MLIP"/>
    <property type="match status" value="1"/>
</dbReference>
<dbReference type="PANTHER" id="PTHR31514">
    <property type="entry name" value="MUSCULAR LMNA-INTERACTING PROTEIN MLIP"/>
    <property type="match status" value="1"/>
</dbReference>
<name>A0A1S3SYT0_SALSA</name>
<dbReference type="GeneID" id="106612647"/>
<sequence>MDHWSCVHIGSTGDQEGLAQVCSPAHLRQQSEDLYAVIDEVLEDPIPMRKTSPALAYPRESKEKVHQRQLTTYNHLPLLRENLQIHKKRCRGLP</sequence>
<dbReference type="InterPro" id="IPR029331">
    <property type="entry name" value="MLIP"/>
</dbReference>